<protein>
    <submittedName>
        <fullName evidence="2">Defensin-like protein</fullName>
    </submittedName>
</protein>
<gene>
    <name evidence="2" type="ORF">AXF42_Ash010135</name>
</gene>
<evidence type="ECO:0000313" key="2">
    <source>
        <dbReference type="EMBL" id="PKA52239.1"/>
    </source>
</evidence>
<dbReference type="InterPro" id="IPR003614">
    <property type="entry name" value="Knottins"/>
</dbReference>
<evidence type="ECO:0000259" key="1">
    <source>
        <dbReference type="Pfam" id="PF00304"/>
    </source>
</evidence>
<dbReference type="Proteomes" id="UP000236161">
    <property type="component" value="Unassembled WGS sequence"/>
</dbReference>
<reference evidence="2 3" key="1">
    <citation type="journal article" date="2017" name="Nature">
        <title>The Apostasia genome and the evolution of orchids.</title>
        <authorList>
            <person name="Zhang G.Q."/>
            <person name="Liu K.W."/>
            <person name="Li Z."/>
            <person name="Lohaus R."/>
            <person name="Hsiao Y.Y."/>
            <person name="Niu S.C."/>
            <person name="Wang J.Y."/>
            <person name="Lin Y.C."/>
            <person name="Xu Q."/>
            <person name="Chen L.J."/>
            <person name="Yoshida K."/>
            <person name="Fujiwara S."/>
            <person name="Wang Z.W."/>
            <person name="Zhang Y.Q."/>
            <person name="Mitsuda N."/>
            <person name="Wang M."/>
            <person name="Liu G.H."/>
            <person name="Pecoraro L."/>
            <person name="Huang H.X."/>
            <person name="Xiao X.J."/>
            <person name="Lin M."/>
            <person name="Wu X.Y."/>
            <person name="Wu W.L."/>
            <person name="Chen Y.Y."/>
            <person name="Chang S.B."/>
            <person name="Sakamoto S."/>
            <person name="Ohme-Takagi M."/>
            <person name="Yagi M."/>
            <person name="Zeng S.J."/>
            <person name="Shen C.Y."/>
            <person name="Yeh C.M."/>
            <person name="Luo Y.B."/>
            <person name="Tsai W.C."/>
            <person name="Van de Peer Y."/>
            <person name="Liu Z.J."/>
        </authorList>
    </citation>
    <scope>NUCLEOTIDE SEQUENCE [LARGE SCALE GENOMIC DNA]</scope>
    <source>
        <strain evidence="3">cv. Shenzhen</strain>
        <tissue evidence="2">Stem</tissue>
    </source>
</reference>
<evidence type="ECO:0000313" key="3">
    <source>
        <dbReference type="Proteomes" id="UP000236161"/>
    </source>
</evidence>
<dbReference type="OrthoDB" id="683455at2759"/>
<dbReference type="InterPro" id="IPR036574">
    <property type="entry name" value="Scorpion_toxin-like_sf"/>
</dbReference>
<dbReference type="AlphaFoldDB" id="A0A2I0A9L1"/>
<organism evidence="2 3">
    <name type="scientific">Apostasia shenzhenica</name>
    <dbReference type="NCBI Taxonomy" id="1088818"/>
    <lineage>
        <taxon>Eukaryota</taxon>
        <taxon>Viridiplantae</taxon>
        <taxon>Streptophyta</taxon>
        <taxon>Embryophyta</taxon>
        <taxon>Tracheophyta</taxon>
        <taxon>Spermatophyta</taxon>
        <taxon>Magnoliopsida</taxon>
        <taxon>Liliopsida</taxon>
        <taxon>Asparagales</taxon>
        <taxon>Orchidaceae</taxon>
        <taxon>Apostasioideae</taxon>
        <taxon>Apostasia</taxon>
    </lineage>
</organism>
<accession>A0A2I0A9L1</accession>
<feature type="domain" description="Knottins-like" evidence="1">
    <location>
        <begin position="15"/>
        <end position="51"/>
    </location>
</feature>
<keyword evidence="3" id="KW-1185">Reference proteome</keyword>
<proteinExistence type="predicted"/>
<dbReference type="EMBL" id="KZ452008">
    <property type="protein sequence ID" value="PKA52239.1"/>
    <property type="molecule type" value="Genomic_DNA"/>
</dbReference>
<sequence length="51" mass="5499">MVPTAEARACKVQINGHCISDESCQRSCFKAGYGGGDCKGLHRHCICLIKC</sequence>
<name>A0A2I0A9L1_9ASPA</name>
<dbReference type="SUPFAM" id="SSF57095">
    <property type="entry name" value="Scorpion toxin-like"/>
    <property type="match status" value="1"/>
</dbReference>
<dbReference type="Pfam" id="PF00304">
    <property type="entry name" value="Gamma-thionin"/>
    <property type="match status" value="1"/>
</dbReference>
<dbReference type="Gene3D" id="3.30.30.10">
    <property type="entry name" value="Knottin, scorpion toxin-like"/>
    <property type="match status" value="1"/>
</dbReference>